<dbReference type="OrthoDB" id="4179498at2759"/>
<reference evidence="2" key="1">
    <citation type="submission" date="2021-01" db="EMBL/GenBank/DDBJ databases">
        <title>Chromosome-level genome assembly of a human fungal pathogen reveals clustering of transcriptionally co-regulated genes.</title>
        <authorList>
            <person name="Voorhies M."/>
            <person name="Cohen S."/>
            <person name="Shea T.P."/>
            <person name="Petrus S."/>
            <person name="Munoz J.F."/>
            <person name="Poplawski S."/>
            <person name="Goldman W.E."/>
            <person name="Michael T."/>
            <person name="Cuomo C.A."/>
            <person name="Sil A."/>
            <person name="Beyhan S."/>
        </authorList>
    </citation>
    <scope>NUCLEOTIDE SEQUENCE</scope>
    <source>
        <strain evidence="2">WU24</strain>
    </source>
</reference>
<name>A0A8A1LYA3_AJECA</name>
<accession>A0A8A1LYA3</accession>
<dbReference type="VEuPathDB" id="FungiDB:I7I51_07638"/>
<organism evidence="2 3">
    <name type="scientific">Ajellomyces capsulatus</name>
    <name type="common">Darling's disease fungus</name>
    <name type="synonym">Histoplasma capsulatum</name>
    <dbReference type="NCBI Taxonomy" id="5037"/>
    <lineage>
        <taxon>Eukaryota</taxon>
        <taxon>Fungi</taxon>
        <taxon>Dikarya</taxon>
        <taxon>Ascomycota</taxon>
        <taxon>Pezizomycotina</taxon>
        <taxon>Eurotiomycetes</taxon>
        <taxon>Eurotiomycetidae</taxon>
        <taxon>Onygenales</taxon>
        <taxon>Ajellomycetaceae</taxon>
        <taxon>Histoplasma</taxon>
    </lineage>
</organism>
<dbReference type="InterPro" id="IPR036047">
    <property type="entry name" value="F-box-like_dom_sf"/>
</dbReference>
<protein>
    <recommendedName>
        <fullName evidence="1">F-box domain-containing protein</fullName>
    </recommendedName>
</protein>
<evidence type="ECO:0000313" key="2">
    <source>
        <dbReference type="EMBL" id="QSS58215.1"/>
    </source>
</evidence>
<gene>
    <name evidence="2" type="ORF">I7I51_07638</name>
</gene>
<evidence type="ECO:0000259" key="1">
    <source>
        <dbReference type="Pfam" id="PF00646"/>
    </source>
</evidence>
<dbReference type="InterPro" id="IPR001810">
    <property type="entry name" value="F-box_dom"/>
</dbReference>
<dbReference type="Proteomes" id="UP000663671">
    <property type="component" value="Chromosome 2"/>
</dbReference>
<sequence>MDVRSLLNPSDDGERTMIAAVALTELRKRSQPLLITQSQQQMTTVDATCCCEQEVLHQLQNGSTKPAEISIQRVFTREKKHSQYRNMKANITELPIVLKQQIMGHLNTKDIAHLACTCKSFLSIELYLYETFNLAACKKAYFHVLKLSAMINQDSALAGHIKTLEIGDLRKEDTRQKLDELDELMKAAGWETSLSADESVAHLLSQLSSLKSFCLNHLHGEVHLTTFNFATLPTLTRLKVPAESLVSHPSPLIHRLPPTLEYLYVKEANDEVNEDILPQLLIDYITATSSRLKLVSIQSYAEYWKDRAALLDNTCKNCEVKLELQYRTGMREAWGFGYMAILKTHGIEGRSQCMPLNC</sequence>
<feature type="domain" description="F-box" evidence="1">
    <location>
        <begin position="91"/>
        <end position="124"/>
    </location>
</feature>
<dbReference type="EMBL" id="CP069109">
    <property type="protein sequence ID" value="QSS58215.1"/>
    <property type="molecule type" value="Genomic_DNA"/>
</dbReference>
<evidence type="ECO:0000313" key="3">
    <source>
        <dbReference type="Proteomes" id="UP000663671"/>
    </source>
</evidence>
<dbReference type="AlphaFoldDB" id="A0A8A1LYA3"/>
<dbReference type="SUPFAM" id="SSF81383">
    <property type="entry name" value="F-box domain"/>
    <property type="match status" value="1"/>
</dbReference>
<proteinExistence type="predicted"/>
<dbReference type="Pfam" id="PF00646">
    <property type="entry name" value="F-box"/>
    <property type="match status" value="1"/>
</dbReference>